<evidence type="ECO:0000256" key="1">
    <source>
        <dbReference type="ARBA" id="ARBA00011062"/>
    </source>
</evidence>
<proteinExistence type="inferred from homology"/>
<evidence type="ECO:0000313" key="8">
    <source>
        <dbReference type="Proteomes" id="UP000077202"/>
    </source>
</evidence>
<dbReference type="Pfam" id="PF01975">
    <property type="entry name" value="SurE"/>
    <property type="match status" value="1"/>
</dbReference>
<dbReference type="SUPFAM" id="SSF64167">
    <property type="entry name" value="SurE-like"/>
    <property type="match status" value="1"/>
</dbReference>
<organism evidence="7 8">
    <name type="scientific">Marchantia polymorpha subsp. ruderalis</name>
    <dbReference type="NCBI Taxonomy" id="1480154"/>
    <lineage>
        <taxon>Eukaryota</taxon>
        <taxon>Viridiplantae</taxon>
        <taxon>Streptophyta</taxon>
        <taxon>Embryophyta</taxon>
        <taxon>Marchantiophyta</taxon>
        <taxon>Marchantiopsida</taxon>
        <taxon>Marchantiidae</taxon>
        <taxon>Marchantiales</taxon>
        <taxon>Marchantiaceae</taxon>
        <taxon>Marchantia</taxon>
    </lineage>
</organism>
<feature type="domain" description="Survival protein SurE-like phosphatase/nucleotidase" evidence="5">
    <location>
        <begin position="75"/>
        <end position="267"/>
    </location>
</feature>
<dbReference type="PANTHER" id="PTHR30457:SF0">
    <property type="entry name" value="PHOSPHATASE, PUTATIVE (AFU_ORTHOLOGUE AFUA_4G01070)-RELATED"/>
    <property type="match status" value="1"/>
</dbReference>
<keyword evidence="3" id="KW-0378">Hydrolase</keyword>
<evidence type="ECO:0000313" key="9">
    <source>
        <dbReference type="Proteomes" id="UP001162541"/>
    </source>
</evidence>
<dbReference type="InterPro" id="IPR036523">
    <property type="entry name" value="SurE-like_sf"/>
</dbReference>
<reference evidence="6" key="2">
    <citation type="journal article" date="2019" name="Curr. Biol.">
        <title>Chromatin organization in early land plants reveals an ancestral association between H3K27me3, transposons, and constitutive heterochromatin.</title>
        <authorList>
            <person name="Montgomery S.A."/>
            <person name="Tanizawa Y."/>
            <person name="Galik B."/>
            <person name="Wang N."/>
            <person name="Ito T."/>
            <person name="Mochizuki T."/>
            <person name="Akimcheva S."/>
            <person name="Bowman J."/>
            <person name="Cognat V."/>
            <person name="Drouard L."/>
            <person name="Ekker H."/>
            <person name="Houng S."/>
            <person name="Kohchi T."/>
            <person name="Lin S."/>
            <person name="Liu L.D."/>
            <person name="Nakamura Y."/>
            <person name="Valeeva L.R."/>
            <person name="Shakirov E.V."/>
            <person name="Shippen D.E."/>
            <person name="Wei W."/>
            <person name="Yagura M."/>
            <person name="Yamaoka S."/>
            <person name="Yamato K.T."/>
            <person name="Liu C."/>
            <person name="Berger F."/>
        </authorList>
    </citation>
    <scope>NUCLEOTIDE SEQUENCE [LARGE SCALE GENOMIC DNA]</scope>
    <source>
        <strain evidence="6">Tak-1</strain>
    </source>
</reference>
<keyword evidence="2" id="KW-0479">Metal-binding</keyword>
<gene>
    <name evidence="7" type="ORF">AXG93_2931s1500</name>
    <name evidence="6" type="ORF">Mp_5g08220</name>
</gene>
<feature type="region of interest" description="Disordered" evidence="4">
    <location>
        <begin position="27"/>
        <end position="57"/>
    </location>
</feature>
<dbReference type="GO" id="GO:0008252">
    <property type="term" value="F:nucleotidase activity"/>
    <property type="evidence" value="ECO:0007669"/>
    <property type="project" value="InterPro"/>
</dbReference>
<evidence type="ECO:0000256" key="4">
    <source>
        <dbReference type="SAM" id="MobiDB-lite"/>
    </source>
</evidence>
<accession>A0A176VVX2</accession>
<dbReference type="InterPro" id="IPR002828">
    <property type="entry name" value="SurE-like_Pase/nucleotidase"/>
</dbReference>
<reference evidence="7 8" key="1">
    <citation type="submission" date="2016-03" db="EMBL/GenBank/DDBJ databases">
        <title>Mechanisms controlling the formation of the plant cell surface in tip-growing cells are functionally conserved among land plants.</title>
        <authorList>
            <person name="Honkanen S."/>
            <person name="Jones V.A."/>
            <person name="Morieri G."/>
            <person name="Champion C."/>
            <person name="Hetherington A.J."/>
            <person name="Kelly S."/>
            <person name="Saint-Marcoux D."/>
            <person name="Proust H."/>
            <person name="Prescott H."/>
            <person name="Dolan L."/>
        </authorList>
    </citation>
    <scope>NUCLEOTIDE SEQUENCE [LARGE SCALE GENOMIC DNA]</scope>
    <source>
        <strain evidence="8">cv. Tak-1 and cv. Tak-2</strain>
        <tissue evidence="7">Whole gametophyte</tissue>
    </source>
</reference>
<comment type="similarity">
    <text evidence="1">Belongs to the SurE nucleotidase family.</text>
</comment>
<reference evidence="9" key="3">
    <citation type="journal article" date="2020" name="Curr. Biol.">
        <title>Chromatin organization in early land plants reveals an ancestral association between H3K27me3, transposons, and constitutive heterochromatin.</title>
        <authorList>
            <person name="Montgomery S.A."/>
            <person name="Tanizawa Y."/>
            <person name="Galik B."/>
            <person name="Wang N."/>
            <person name="Ito T."/>
            <person name="Mochizuki T."/>
            <person name="Akimcheva S."/>
            <person name="Bowman J.L."/>
            <person name="Cognat V."/>
            <person name="Marechal-Drouard L."/>
            <person name="Ekker H."/>
            <person name="Hong S.F."/>
            <person name="Kohchi T."/>
            <person name="Lin S.S."/>
            <person name="Liu L.D."/>
            <person name="Nakamura Y."/>
            <person name="Valeeva L.R."/>
            <person name="Shakirov E.V."/>
            <person name="Shippen D.E."/>
            <person name="Wei W.L."/>
            <person name="Yagura M."/>
            <person name="Yamaoka S."/>
            <person name="Yamato K.T."/>
            <person name="Liu C."/>
            <person name="Berger F."/>
        </authorList>
    </citation>
    <scope>NUCLEOTIDE SEQUENCE [LARGE SCALE GENOMIC DNA]</scope>
    <source>
        <strain evidence="9">Tak-1</strain>
    </source>
</reference>
<dbReference type="Proteomes" id="UP000077202">
    <property type="component" value="Unassembled WGS sequence"/>
</dbReference>
<dbReference type="AlphaFoldDB" id="A0A176VVX2"/>
<dbReference type="GO" id="GO:0046872">
    <property type="term" value="F:metal ion binding"/>
    <property type="evidence" value="ECO:0007669"/>
    <property type="project" value="UniProtKB-KW"/>
</dbReference>
<sequence length="400" mass="42399">MYTGGSTMSQGHGAVVSNLKDILNKRFAQSQSQQEGSSEHHRIKEGEEPERSPVHQGKKFVVERKKSMDSSLPVVLITNDDGIRAPGLQALVAALIDGGRCQVHVCAPDSERSASGHSITTRENIVAESVDIDGAIAFQVSGTPADCVSLGLSGTLFSWSRPALVVSGINKGSNCGLHIVYSGTVAGAREAFMSGVPAIALSLKWVRGESKEADYTAAAEASLPLIYGALRDIELDVYPKDCYFNVDIPTHPAQNKGFKVTRPGNSRIACSWRPVTNQRRISMVKDSGIGIQLAQLGLAASAAGARRQNSITRSAPVEFESTGVAPPNGVNAGAGYQKLHFRFEYAEDVVAEPGLDFDAGAVEEGYISVTPLKVMTSVEDQTQESVASWLSSAVAVPSAL</sequence>
<keyword evidence="8" id="KW-1185">Reference proteome</keyword>
<dbReference type="EMBL" id="AP019870">
    <property type="protein sequence ID" value="BBN10996.1"/>
    <property type="molecule type" value="Genomic_DNA"/>
</dbReference>
<dbReference type="PANTHER" id="PTHR30457">
    <property type="entry name" value="5'-NUCLEOTIDASE SURE"/>
    <property type="match status" value="1"/>
</dbReference>
<evidence type="ECO:0000256" key="3">
    <source>
        <dbReference type="ARBA" id="ARBA00022801"/>
    </source>
</evidence>
<dbReference type="InterPro" id="IPR030048">
    <property type="entry name" value="SurE"/>
</dbReference>
<evidence type="ECO:0000256" key="2">
    <source>
        <dbReference type="ARBA" id="ARBA00022723"/>
    </source>
</evidence>
<name>A0A176VVX2_MARPO</name>
<evidence type="ECO:0000313" key="7">
    <source>
        <dbReference type="EMBL" id="OAE24907.1"/>
    </source>
</evidence>
<dbReference type="HAMAP" id="MF_00060">
    <property type="entry name" value="SurE"/>
    <property type="match status" value="1"/>
</dbReference>
<dbReference type="Proteomes" id="UP001162541">
    <property type="component" value="Chromosome 5"/>
</dbReference>
<feature type="compositionally biased region" description="Basic and acidic residues" evidence="4">
    <location>
        <begin position="37"/>
        <end position="53"/>
    </location>
</feature>
<protein>
    <recommendedName>
        <fullName evidence="5">Survival protein SurE-like phosphatase/nucleotidase domain-containing protein</fullName>
    </recommendedName>
</protein>
<evidence type="ECO:0000259" key="5">
    <source>
        <dbReference type="Pfam" id="PF01975"/>
    </source>
</evidence>
<dbReference type="EMBL" id="LVLJ01002458">
    <property type="protein sequence ID" value="OAE24907.1"/>
    <property type="molecule type" value="Genomic_DNA"/>
</dbReference>
<dbReference type="Gene3D" id="3.40.1210.10">
    <property type="entry name" value="Survival protein SurE-like phosphatase/nucleotidase"/>
    <property type="match status" value="1"/>
</dbReference>
<evidence type="ECO:0000313" key="6">
    <source>
        <dbReference type="EMBL" id="BBN10996.1"/>
    </source>
</evidence>
<dbReference type="NCBIfam" id="TIGR00087">
    <property type="entry name" value="surE"/>
    <property type="match status" value="1"/>
</dbReference>